<evidence type="ECO:0000313" key="3">
    <source>
        <dbReference type="Proteomes" id="UP000292082"/>
    </source>
</evidence>
<proteinExistence type="predicted"/>
<evidence type="ECO:0000313" key="2">
    <source>
        <dbReference type="EMBL" id="TBU52335.1"/>
    </source>
</evidence>
<sequence length="98" mass="10491">MPGTPYWRKNKQCRCKSKCSKKLLGYDIVSAHTAAAHARHELRLATAQATSQRAAPQGETQQEIRRGSVEPSGSAQTAHEDESSTDMAVALGGVGIGR</sequence>
<evidence type="ECO:0000256" key="1">
    <source>
        <dbReference type="SAM" id="MobiDB-lite"/>
    </source>
</evidence>
<keyword evidence="3" id="KW-1185">Reference proteome</keyword>
<feature type="compositionally biased region" description="Polar residues" evidence="1">
    <location>
        <begin position="48"/>
        <end position="61"/>
    </location>
</feature>
<accession>A0A4Q9PE12</accession>
<protein>
    <submittedName>
        <fullName evidence="2">Uncharacterized protein</fullName>
    </submittedName>
</protein>
<dbReference type="AlphaFoldDB" id="A0A4Q9PE12"/>
<gene>
    <name evidence="2" type="ORF">BD310DRAFT_241950</name>
</gene>
<reference evidence="2 3" key="1">
    <citation type="submission" date="2019-01" db="EMBL/GenBank/DDBJ databases">
        <title>Draft genome sequences of three monokaryotic isolates of the white-rot basidiomycete fungus Dichomitus squalens.</title>
        <authorList>
            <consortium name="DOE Joint Genome Institute"/>
            <person name="Lopez S.C."/>
            <person name="Andreopoulos B."/>
            <person name="Pangilinan J."/>
            <person name="Lipzen A."/>
            <person name="Riley R."/>
            <person name="Ahrendt S."/>
            <person name="Ng V."/>
            <person name="Barry K."/>
            <person name="Daum C."/>
            <person name="Grigoriev I.V."/>
            <person name="Hilden K.S."/>
            <person name="Makela M.R."/>
            <person name="de Vries R.P."/>
        </authorList>
    </citation>
    <scope>NUCLEOTIDE SEQUENCE [LARGE SCALE GENOMIC DNA]</scope>
    <source>
        <strain evidence="2 3">CBS 464.89</strain>
    </source>
</reference>
<organism evidence="2 3">
    <name type="scientific">Dichomitus squalens</name>
    <dbReference type="NCBI Taxonomy" id="114155"/>
    <lineage>
        <taxon>Eukaryota</taxon>
        <taxon>Fungi</taxon>
        <taxon>Dikarya</taxon>
        <taxon>Basidiomycota</taxon>
        <taxon>Agaricomycotina</taxon>
        <taxon>Agaricomycetes</taxon>
        <taxon>Polyporales</taxon>
        <taxon>Polyporaceae</taxon>
        <taxon>Dichomitus</taxon>
    </lineage>
</organism>
<dbReference type="EMBL" id="ML145255">
    <property type="protein sequence ID" value="TBU52335.1"/>
    <property type="molecule type" value="Genomic_DNA"/>
</dbReference>
<dbReference type="Proteomes" id="UP000292082">
    <property type="component" value="Unassembled WGS sequence"/>
</dbReference>
<name>A0A4Q9PE12_9APHY</name>
<feature type="region of interest" description="Disordered" evidence="1">
    <location>
        <begin position="45"/>
        <end position="98"/>
    </location>
</feature>